<comment type="caution">
    <text evidence="3">The sequence shown here is derived from an EMBL/GenBank/DDBJ whole genome shotgun (WGS) entry which is preliminary data.</text>
</comment>
<protein>
    <recommendedName>
        <fullName evidence="2">BTB domain-containing protein</fullName>
    </recommendedName>
</protein>
<organism evidence="3 5">
    <name type="scientific">Volvox reticuliferus</name>
    <dbReference type="NCBI Taxonomy" id="1737510"/>
    <lineage>
        <taxon>Eukaryota</taxon>
        <taxon>Viridiplantae</taxon>
        <taxon>Chlorophyta</taxon>
        <taxon>core chlorophytes</taxon>
        <taxon>Chlorophyceae</taxon>
        <taxon>CS clade</taxon>
        <taxon>Chlamydomonadales</taxon>
        <taxon>Volvocaceae</taxon>
        <taxon>Volvox</taxon>
    </lineage>
</organism>
<dbReference type="EMBL" id="BNCP01000034">
    <property type="protein sequence ID" value="GIL85781.1"/>
    <property type="molecule type" value="Genomic_DNA"/>
</dbReference>
<sequence>MEQPDPMNGNAGTDEVERDTVGATASDSAACDLRLVCRDGTLAANKCLLSQASTVLRQTLGLQLPTPGELQLPSDNVSAWEVVLRLVSLELYPLLEVNMDNVGQLLVMADKYDMPIVRGTCAHFLSLNVAQLRLDAPLESASNILTAASLVSKYCSTQAALKQYVAAVGQRLDTILTPLRRPVEYNAADRGAEASAVLLWHMELLQLLGQLDTVVRTVEYVHSVAAEVQVTVSSAMLSGLRHLAMRLPPTCQHCDALLPFDTKVFHEDCAKNHFTELHTKGCHLCNVSMLPSHARFCNSCAYRRKK</sequence>
<dbReference type="AlphaFoldDB" id="A0A8J4FQB5"/>
<gene>
    <name evidence="3" type="ORF">Vretifemale_14217</name>
    <name evidence="4" type="ORF">Vretimale_19523</name>
</gene>
<evidence type="ECO:0000256" key="1">
    <source>
        <dbReference type="ARBA" id="ARBA00004906"/>
    </source>
</evidence>
<evidence type="ECO:0000259" key="2">
    <source>
        <dbReference type="SMART" id="SM00225"/>
    </source>
</evidence>
<dbReference type="EMBL" id="BNCQ01000088">
    <property type="protein sequence ID" value="GIM16955.1"/>
    <property type="molecule type" value="Genomic_DNA"/>
</dbReference>
<name>A0A8J4FQB5_9CHLO</name>
<dbReference type="Pfam" id="PF00651">
    <property type="entry name" value="BTB"/>
    <property type="match status" value="1"/>
</dbReference>
<evidence type="ECO:0000313" key="4">
    <source>
        <dbReference type="EMBL" id="GIM16955.1"/>
    </source>
</evidence>
<keyword evidence="5" id="KW-1185">Reference proteome</keyword>
<dbReference type="SMART" id="SM00225">
    <property type="entry name" value="BTB"/>
    <property type="match status" value="1"/>
</dbReference>
<accession>A0A8J4FQB5</accession>
<feature type="domain" description="BTB" evidence="2">
    <location>
        <begin position="31"/>
        <end position="129"/>
    </location>
</feature>
<proteinExistence type="predicted"/>
<dbReference type="InterPro" id="IPR000210">
    <property type="entry name" value="BTB/POZ_dom"/>
</dbReference>
<evidence type="ECO:0000313" key="5">
    <source>
        <dbReference type="Proteomes" id="UP000747110"/>
    </source>
</evidence>
<dbReference type="Proteomes" id="UP000747110">
    <property type="component" value="Unassembled WGS sequence"/>
</dbReference>
<evidence type="ECO:0000313" key="3">
    <source>
        <dbReference type="EMBL" id="GIL85781.1"/>
    </source>
</evidence>
<reference evidence="3" key="1">
    <citation type="journal article" date="2021" name="Proc. Natl. Acad. Sci. U.S.A.">
        <title>Three genomes in the algal genus Volvox reveal the fate of a haploid sex-determining region after a transition to homothallism.</title>
        <authorList>
            <person name="Yamamoto K."/>
            <person name="Hamaji T."/>
            <person name="Kawai-Toyooka H."/>
            <person name="Matsuzaki R."/>
            <person name="Takahashi F."/>
            <person name="Nishimura Y."/>
            <person name="Kawachi M."/>
            <person name="Noguchi H."/>
            <person name="Minakuchi Y."/>
            <person name="Umen J.G."/>
            <person name="Toyoda A."/>
            <person name="Nozaki H."/>
        </authorList>
    </citation>
    <scope>NUCLEOTIDE SEQUENCE</scope>
    <source>
        <strain evidence="4">NIES-3785</strain>
        <strain evidence="3">NIES-3786</strain>
    </source>
</reference>
<dbReference type="Proteomes" id="UP000722791">
    <property type="component" value="Unassembled WGS sequence"/>
</dbReference>
<dbReference type="SUPFAM" id="SSF54695">
    <property type="entry name" value="POZ domain"/>
    <property type="match status" value="1"/>
</dbReference>
<comment type="pathway">
    <text evidence="1">Protein modification; protein ubiquitination.</text>
</comment>
<dbReference type="CDD" id="cd18186">
    <property type="entry name" value="BTB_POZ_ZBTB_KLHL-like"/>
    <property type="match status" value="1"/>
</dbReference>
<dbReference type="OrthoDB" id="539088at2759"/>
<dbReference type="InterPro" id="IPR011333">
    <property type="entry name" value="SKP1/BTB/POZ_sf"/>
</dbReference>
<dbReference type="Gene3D" id="3.30.710.10">
    <property type="entry name" value="Potassium Channel Kv1.1, Chain A"/>
    <property type="match status" value="1"/>
</dbReference>